<dbReference type="PANTHER" id="PTHR41523:SF8">
    <property type="entry name" value="ETHYLENE RESPONSE SENSOR PROTEIN"/>
    <property type="match status" value="1"/>
</dbReference>
<dbReference type="Gene3D" id="3.30.565.10">
    <property type="entry name" value="Histidine kinase-like ATPase, C-terminal domain"/>
    <property type="match status" value="1"/>
</dbReference>
<dbReference type="InterPro" id="IPR036890">
    <property type="entry name" value="HATPase_C_sf"/>
</dbReference>
<evidence type="ECO:0000313" key="11">
    <source>
        <dbReference type="EMBL" id="PRP65815.1"/>
    </source>
</evidence>
<evidence type="ECO:0000256" key="2">
    <source>
        <dbReference type="ARBA" id="ARBA00012438"/>
    </source>
</evidence>
<reference evidence="11 12" key="1">
    <citation type="submission" date="2016-11" db="EMBL/GenBank/DDBJ databases">
        <title>Trade-off between light-utilization and light-protection in marine flavobacteria.</title>
        <authorList>
            <person name="Kumagai Y."/>
        </authorList>
    </citation>
    <scope>NUCLEOTIDE SEQUENCE [LARGE SCALE GENOMIC DNA]</scope>
    <source>
        <strain evidence="11 12">JCM 17109</strain>
    </source>
</reference>
<comment type="caution">
    <text evidence="11">The sequence shown here is derived from an EMBL/GenBank/DDBJ whole genome shotgun (WGS) entry which is preliminary data.</text>
</comment>
<dbReference type="SUPFAM" id="SSF55874">
    <property type="entry name" value="ATPase domain of HSP90 chaperone/DNA topoisomerase II/histidine kinase"/>
    <property type="match status" value="1"/>
</dbReference>
<dbReference type="Proteomes" id="UP000239532">
    <property type="component" value="Unassembled WGS sequence"/>
</dbReference>
<feature type="domain" description="Signal transduction histidine kinase HWE region" evidence="10">
    <location>
        <begin position="438"/>
        <end position="527"/>
    </location>
</feature>
<evidence type="ECO:0000256" key="8">
    <source>
        <dbReference type="SAM" id="Coils"/>
    </source>
</evidence>
<dbReference type="Gene3D" id="1.25.40.10">
    <property type="entry name" value="Tetratricopeptide repeat domain"/>
    <property type="match status" value="1"/>
</dbReference>
<proteinExistence type="predicted"/>
<keyword evidence="9" id="KW-0472">Membrane</keyword>
<feature type="transmembrane region" description="Helical" evidence="9">
    <location>
        <begin position="382"/>
        <end position="405"/>
    </location>
</feature>
<keyword evidence="6" id="KW-0418">Kinase</keyword>
<dbReference type="Pfam" id="PF07568">
    <property type="entry name" value="HisKA_2"/>
    <property type="match status" value="1"/>
</dbReference>
<dbReference type="SUPFAM" id="SSF48452">
    <property type="entry name" value="TPR-like"/>
    <property type="match status" value="1"/>
</dbReference>
<keyword evidence="9" id="KW-0812">Transmembrane</keyword>
<dbReference type="GO" id="GO:0005524">
    <property type="term" value="F:ATP binding"/>
    <property type="evidence" value="ECO:0007669"/>
    <property type="project" value="UniProtKB-KW"/>
</dbReference>
<keyword evidence="8" id="KW-0175">Coiled coil</keyword>
<dbReference type="InterPro" id="IPR011102">
    <property type="entry name" value="Sig_transdc_His_kinase_HWE"/>
</dbReference>
<dbReference type="Gene3D" id="3.30.450.20">
    <property type="entry name" value="PAS domain"/>
    <property type="match status" value="1"/>
</dbReference>
<evidence type="ECO:0000256" key="3">
    <source>
        <dbReference type="ARBA" id="ARBA00022553"/>
    </source>
</evidence>
<sequence>MVIALSLYDKLNSIIVPLTLPMFCCNRGNLSSKPKADRYTSALLALVVVLILSVATSVAQEAPARHLEDFPFEEIDARIQSKILSFERAESLLAINELLQSDFTQEQLNILKVYKLQALVESELYDEALLLSEELLKPLDVDPELEVKVLLERTLLHELLGNMPESKKDLNRIERLFEQEQLSKGDLYGRYLYRLSSWYRVNDRRQESIEWADKAVKFGLQNGFLNVGATGYLLLGLNAEPDDFEAKRTFFKNGLRLWKHASNEPGKVNMYNLLSRTHYEEGQHELAMIYNDSSLQIIDREKAKKDRPRIYKHRSKVAEAMNQLDTALYYHKLYAQEALSALQRARNIKVKEIEFELKREKAILENIKLETQLAEASRKENYFVVLLGLGAFFLLCLGLLIITLASRNKKIRDQNTEIKETNHELTANIAEKEFLLKEVNHRVKNNLAFIQSLIAFQLDQSSQKETTVNLESLNNRIHAIAVLHDQFVSANSGTGKKEIPIASYIETIASAQVMTHHGKVDLIRKIEDIKVNLETAVPLGILINELITNSIKHSDPIGSKLVIEIVLKEMGNELRLDYRDNGKAFELNPEKETLGLYIIKTMVLQLRGTMNRIDSNYSINIKRR</sequence>
<evidence type="ECO:0000256" key="1">
    <source>
        <dbReference type="ARBA" id="ARBA00000085"/>
    </source>
</evidence>
<organism evidence="11 12">
    <name type="scientific">Nonlabens agnitus</name>
    <dbReference type="NCBI Taxonomy" id="870484"/>
    <lineage>
        <taxon>Bacteria</taxon>
        <taxon>Pseudomonadati</taxon>
        <taxon>Bacteroidota</taxon>
        <taxon>Flavobacteriia</taxon>
        <taxon>Flavobacteriales</taxon>
        <taxon>Flavobacteriaceae</taxon>
        <taxon>Nonlabens</taxon>
    </lineage>
</organism>
<name>A0A2S9WQR0_9FLAO</name>
<dbReference type="OrthoDB" id="9767435at2"/>
<keyword evidence="5" id="KW-0547">Nucleotide-binding</keyword>
<accession>A0A2S9WQR0</accession>
<keyword evidence="9" id="KW-1133">Transmembrane helix</keyword>
<keyword evidence="12" id="KW-1185">Reference proteome</keyword>
<evidence type="ECO:0000256" key="5">
    <source>
        <dbReference type="ARBA" id="ARBA00022741"/>
    </source>
</evidence>
<evidence type="ECO:0000256" key="7">
    <source>
        <dbReference type="ARBA" id="ARBA00022840"/>
    </source>
</evidence>
<dbReference type="InterPro" id="IPR011495">
    <property type="entry name" value="Sig_transdc_His_kin_sub2_dim/P"/>
</dbReference>
<dbReference type="PANTHER" id="PTHR41523">
    <property type="entry name" value="TWO-COMPONENT SYSTEM SENSOR PROTEIN"/>
    <property type="match status" value="1"/>
</dbReference>
<dbReference type="SMART" id="SM00911">
    <property type="entry name" value="HWE_HK"/>
    <property type="match status" value="1"/>
</dbReference>
<keyword evidence="7" id="KW-0067">ATP-binding</keyword>
<comment type="catalytic activity">
    <reaction evidence="1">
        <text>ATP + protein L-histidine = ADP + protein N-phospho-L-histidine.</text>
        <dbReference type="EC" id="2.7.13.3"/>
    </reaction>
</comment>
<evidence type="ECO:0000256" key="4">
    <source>
        <dbReference type="ARBA" id="ARBA00022679"/>
    </source>
</evidence>
<keyword evidence="4" id="KW-0808">Transferase</keyword>
<dbReference type="GO" id="GO:0004673">
    <property type="term" value="F:protein histidine kinase activity"/>
    <property type="evidence" value="ECO:0007669"/>
    <property type="project" value="UniProtKB-EC"/>
</dbReference>
<gene>
    <name evidence="11" type="ORF">BST86_01275</name>
</gene>
<keyword evidence="3" id="KW-0597">Phosphoprotein</keyword>
<evidence type="ECO:0000256" key="6">
    <source>
        <dbReference type="ARBA" id="ARBA00022777"/>
    </source>
</evidence>
<dbReference type="AlphaFoldDB" id="A0A2S9WQR0"/>
<evidence type="ECO:0000313" key="12">
    <source>
        <dbReference type="Proteomes" id="UP000239532"/>
    </source>
</evidence>
<dbReference type="InterPro" id="IPR011990">
    <property type="entry name" value="TPR-like_helical_dom_sf"/>
</dbReference>
<feature type="coiled-coil region" evidence="8">
    <location>
        <begin position="350"/>
        <end position="379"/>
    </location>
</feature>
<evidence type="ECO:0000256" key="9">
    <source>
        <dbReference type="SAM" id="Phobius"/>
    </source>
</evidence>
<dbReference type="EMBL" id="MQUC01000003">
    <property type="protein sequence ID" value="PRP65815.1"/>
    <property type="molecule type" value="Genomic_DNA"/>
</dbReference>
<evidence type="ECO:0000259" key="10">
    <source>
        <dbReference type="SMART" id="SM00911"/>
    </source>
</evidence>
<protein>
    <recommendedName>
        <fullName evidence="2">histidine kinase</fullName>
        <ecNumber evidence="2">2.7.13.3</ecNumber>
    </recommendedName>
</protein>
<dbReference type="EC" id="2.7.13.3" evidence="2"/>